<sequence>MGIEPNAHGAPAENDVNVAAPVHMLNVVEAMALLGVVLMPANEQGTMAHAVLNDVCFSFGLLPATLFVRGDRDVGVQTFGASPAFFLAANEVTNSAVTGSVCVMDLEEDLRVRAEVEITIAAGLTPLQLKSALKASVDQVFGLLDRFELSHKQIAQHSF</sequence>
<dbReference type="EMBL" id="JAVDYF010000001">
    <property type="protein sequence ID" value="MDR7355763.1"/>
    <property type="molecule type" value="Genomic_DNA"/>
</dbReference>
<protein>
    <recommendedName>
        <fullName evidence="3">YbjN domain-containing protein</fullName>
    </recommendedName>
</protein>
<reference evidence="1 2" key="1">
    <citation type="submission" date="2023-07" db="EMBL/GenBank/DDBJ databases">
        <title>Sequencing the genomes of 1000 actinobacteria strains.</title>
        <authorList>
            <person name="Klenk H.-P."/>
        </authorList>
    </citation>
    <scope>NUCLEOTIDE SEQUENCE [LARGE SCALE GENOMIC DNA]</scope>
    <source>
        <strain evidence="1 2">DSM 44508</strain>
    </source>
</reference>
<proteinExistence type="predicted"/>
<evidence type="ECO:0000313" key="2">
    <source>
        <dbReference type="Proteomes" id="UP001183619"/>
    </source>
</evidence>
<keyword evidence="2" id="KW-1185">Reference proteome</keyword>
<name>A0ABU2BAY9_9CORY</name>
<organism evidence="1 2">
    <name type="scientific">Corynebacterium felinum</name>
    <dbReference type="NCBI Taxonomy" id="131318"/>
    <lineage>
        <taxon>Bacteria</taxon>
        <taxon>Bacillati</taxon>
        <taxon>Actinomycetota</taxon>
        <taxon>Actinomycetes</taxon>
        <taxon>Mycobacteriales</taxon>
        <taxon>Corynebacteriaceae</taxon>
        <taxon>Corynebacterium</taxon>
    </lineage>
</organism>
<accession>A0ABU2BAY9</accession>
<comment type="caution">
    <text evidence="1">The sequence shown here is derived from an EMBL/GenBank/DDBJ whole genome shotgun (WGS) entry which is preliminary data.</text>
</comment>
<dbReference type="RefSeq" id="WP_277105595.1">
    <property type="nucleotide sequence ID" value="NZ_BAAAJS010000042.1"/>
</dbReference>
<evidence type="ECO:0000313" key="1">
    <source>
        <dbReference type="EMBL" id="MDR7355763.1"/>
    </source>
</evidence>
<gene>
    <name evidence="1" type="ORF">J2S37_002301</name>
</gene>
<evidence type="ECO:0008006" key="3">
    <source>
        <dbReference type="Google" id="ProtNLM"/>
    </source>
</evidence>
<dbReference type="Proteomes" id="UP001183619">
    <property type="component" value="Unassembled WGS sequence"/>
</dbReference>